<keyword evidence="2" id="KW-0805">Transcription regulation</keyword>
<dbReference type="Pfam" id="PF03466">
    <property type="entry name" value="LysR_substrate"/>
    <property type="match status" value="1"/>
</dbReference>
<evidence type="ECO:0000313" key="7">
    <source>
        <dbReference type="Proteomes" id="UP000324760"/>
    </source>
</evidence>
<organism evidence="6 7">
    <name type="scientific">Neptunomonas concharum</name>
    <dbReference type="NCBI Taxonomy" id="1031538"/>
    <lineage>
        <taxon>Bacteria</taxon>
        <taxon>Pseudomonadati</taxon>
        <taxon>Pseudomonadota</taxon>
        <taxon>Gammaproteobacteria</taxon>
        <taxon>Oceanospirillales</taxon>
        <taxon>Oceanospirillaceae</taxon>
        <taxon>Neptunomonas</taxon>
    </lineage>
</organism>
<keyword evidence="4" id="KW-0804">Transcription</keyword>
<keyword evidence="3" id="KW-0238">DNA-binding</keyword>
<evidence type="ECO:0000313" key="6">
    <source>
        <dbReference type="EMBL" id="QEQ97539.1"/>
    </source>
</evidence>
<evidence type="ECO:0000256" key="2">
    <source>
        <dbReference type="ARBA" id="ARBA00023015"/>
    </source>
</evidence>
<dbReference type="InterPro" id="IPR036390">
    <property type="entry name" value="WH_DNA-bd_sf"/>
</dbReference>
<comment type="similarity">
    <text evidence="1">Belongs to the LysR transcriptional regulatory family.</text>
</comment>
<gene>
    <name evidence="6" type="ORF">F0U83_12890</name>
</gene>
<dbReference type="Pfam" id="PF00126">
    <property type="entry name" value="HTH_1"/>
    <property type="match status" value="1"/>
</dbReference>
<proteinExistence type="inferred from homology"/>
<dbReference type="OrthoDB" id="9815676at2"/>
<evidence type="ECO:0000256" key="1">
    <source>
        <dbReference type="ARBA" id="ARBA00009437"/>
    </source>
</evidence>
<dbReference type="Gene3D" id="1.10.10.10">
    <property type="entry name" value="Winged helix-like DNA-binding domain superfamily/Winged helix DNA-binding domain"/>
    <property type="match status" value="1"/>
</dbReference>
<evidence type="ECO:0000256" key="4">
    <source>
        <dbReference type="ARBA" id="ARBA00023163"/>
    </source>
</evidence>
<dbReference type="GO" id="GO:0003700">
    <property type="term" value="F:DNA-binding transcription factor activity"/>
    <property type="evidence" value="ECO:0007669"/>
    <property type="project" value="InterPro"/>
</dbReference>
<sequence length="294" mass="33481">MLDDIALFIHIVQKQGLAPTAKALDIPAATVTRRLQKLENTLRCQLIHRSARNFSLTPEGEVYFRAYSHLVDQFEQTKRQLHDDMHGMSGALKVMAPVNLTSGFMRPMWSDFIRNHPHIQLELSLSNQLEDYLASKADLAIRVGPQPDSNLYQKHLGVIKTLLVAAPRYLQQNNPPTMIDELNNHRLIGTKPIMNWELSSEATDQVITYHPSFSTLVNDVNLATQFACEGLGISLLPETEIRDLLNSGRLIHILPKWRGRNRDVIAVWHGGKLMNVRAKRLLDFIVNYMQQHKA</sequence>
<dbReference type="GO" id="GO:0043565">
    <property type="term" value="F:sequence-specific DNA binding"/>
    <property type="evidence" value="ECO:0007669"/>
    <property type="project" value="TreeGrafter"/>
</dbReference>
<dbReference type="PANTHER" id="PTHR30537">
    <property type="entry name" value="HTH-TYPE TRANSCRIPTIONAL REGULATOR"/>
    <property type="match status" value="1"/>
</dbReference>
<dbReference type="PROSITE" id="PS50931">
    <property type="entry name" value="HTH_LYSR"/>
    <property type="match status" value="1"/>
</dbReference>
<dbReference type="KEGG" id="ncu:F0U83_12890"/>
<accession>A0A5P1RCZ9</accession>
<dbReference type="InterPro" id="IPR036388">
    <property type="entry name" value="WH-like_DNA-bd_sf"/>
</dbReference>
<feature type="domain" description="HTH lysR-type" evidence="5">
    <location>
        <begin position="1"/>
        <end position="57"/>
    </location>
</feature>
<dbReference type="InterPro" id="IPR058163">
    <property type="entry name" value="LysR-type_TF_proteobact-type"/>
</dbReference>
<dbReference type="CDD" id="cd08422">
    <property type="entry name" value="PBP2_CrgA_like"/>
    <property type="match status" value="1"/>
</dbReference>
<dbReference type="InterPro" id="IPR005119">
    <property type="entry name" value="LysR_subst-bd"/>
</dbReference>
<dbReference type="AlphaFoldDB" id="A0A5P1RCZ9"/>
<dbReference type="SUPFAM" id="SSF53850">
    <property type="entry name" value="Periplasmic binding protein-like II"/>
    <property type="match status" value="1"/>
</dbReference>
<evidence type="ECO:0000256" key="3">
    <source>
        <dbReference type="ARBA" id="ARBA00023125"/>
    </source>
</evidence>
<keyword evidence="7" id="KW-1185">Reference proteome</keyword>
<dbReference type="EMBL" id="CP043869">
    <property type="protein sequence ID" value="QEQ97539.1"/>
    <property type="molecule type" value="Genomic_DNA"/>
</dbReference>
<reference evidence="6 7" key="1">
    <citation type="journal article" date="2019" name="Biochem. Eng. J.">
        <title>Metabolic engineering of the marine bacteria Neptunomonas concharum for the production of acetoin and meso-2,3-butanediol from acetate.</title>
        <authorList>
            <person name="Li W."/>
            <person name="Pu N."/>
            <person name="Liu C.-X."/>
            <person name="Yuan Q.-P."/>
            <person name="Li Z.-J."/>
        </authorList>
    </citation>
    <scope>NUCLEOTIDE SEQUENCE [LARGE SCALE GENOMIC DNA]</scope>
    <source>
        <strain evidence="6 7">JCM17730</strain>
    </source>
</reference>
<dbReference type="InterPro" id="IPR000847">
    <property type="entry name" value="LysR_HTH_N"/>
</dbReference>
<dbReference type="GO" id="GO:0006351">
    <property type="term" value="P:DNA-templated transcription"/>
    <property type="evidence" value="ECO:0007669"/>
    <property type="project" value="TreeGrafter"/>
</dbReference>
<protein>
    <submittedName>
        <fullName evidence="6">LysR family transcriptional regulator</fullName>
    </submittedName>
</protein>
<dbReference type="Gene3D" id="3.40.190.290">
    <property type="match status" value="1"/>
</dbReference>
<dbReference type="PANTHER" id="PTHR30537:SF5">
    <property type="entry name" value="HTH-TYPE TRANSCRIPTIONAL ACTIVATOR TTDR-RELATED"/>
    <property type="match status" value="1"/>
</dbReference>
<dbReference type="SUPFAM" id="SSF46785">
    <property type="entry name" value="Winged helix' DNA-binding domain"/>
    <property type="match status" value="1"/>
</dbReference>
<dbReference type="Proteomes" id="UP000324760">
    <property type="component" value="Chromosome"/>
</dbReference>
<dbReference type="RefSeq" id="WP_138986821.1">
    <property type="nucleotide sequence ID" value="NZ_CP043869.1"/>
</dbReference>
<evidence type="ECO:0000259" key="5">
    <source>
        <dbReference type="PROSITE" id="PS50931"/>
    </source>
</evidence>
<name>A0A5P1RCZ9_9GAMM</name>